<dbReference type="Proteomes" id="UP001152888">
    <property type="component" value="Unassembled WGS sequence"/>
</dbReference>
<dbReference type="EMBL" id="CAKOFQ010008247">
    <property type="protein sequence ID" value="CAH2012961.1"/>
    <property type="molecule type" value="Genomic_DNA"/>
</dbReference>
<dbReference type="OrthoDB" id="6500128at2759"/>
<proteinExistence type="predicted"/>
<name>A0A9P0MF47_ACAOB</name>
<comment type="caution">
    <text evidence="1">The sequence shown here is derived from an EMBL/GenBank/DDBJ whole genome shotgun (WGS) entry which is preliminary data.</text>
</comment>
<keyword evidence="2" id="KW-1185">Reference proteome</keyword>
<protein>
    <submittedName>
        <fullName evidence="1">Uncharacterized protein</fullName>
    </submittedName>
</protein>
<sequence length="106" mass="12544">MDFAEQCDRRIHPQAKASRITRIFFMYTIGLFRNTYRRNKISHEDIFEVLPGHSSQKLGNMIESRFKEDLDRLGTISVYRLLWKCFGKEYALTGVLQLLMRTLVVI</sequence>
<accession>A0A9P0MF47</accession>
<evidence type="ECO:0000313" key="2">
    <source>
        <dbReference type="Proteomes" id="UP001152888"/>
    </source>
</evidence>
<gene>
    <name evidence="1" type="ORF">ACAOBT_LOCUS33127</name>
</gene>
<reference evidence="1" key="1">
    <citation type="submission" date="2022-03" db="EMBL/GenBank/DDBJ databases">
        <authorList>
            <person name="Sayadi A."/>
        </authorList>
    </citation>
    <scope>NUCLEOTIDE SEQUENCE</scope>
</reference>
<dbReference type="AlphaFoldDB" id="A0A9P0MF47"/>
<organism evidence="1 2">
    <name type="scientific">Acanthoscelides obtectus</name>
    <name type="common">Bean weevil</name>
    <name type="synonym">Bruchus obtectus</name>
    <dbReference type="NCBI Taxonomy" id="200917"/>
    <lineage>
        <taxon>Eukaryota</taxon>
        <taxon>Metazoa</taxon>
        <taxon>Ecdysozoa</taxon>
        <taxon>Arthropoda</taxon>
        <taxon>Hexapoda</taxon>
        <taxon>Insecta</taxon>
        <taxon>Pterygota</taxon>
        <taxon>Neoptera</taxon>
        <taxon>Endopterygota</taxon>
        <taxon>Coleoptera</taxon>
        <taxon>Polyphaga</taxon>
        <taxon>Cucujiformia</taxon>
        <taxon>Chrysomeloidea</taxon>
        <taxon>Chrysomelidae</taxon>
        <taxon>Bruchinae</taxon>
        <taxon>Bruchini</taxon>
        <taxon>Acanthoscelides</taxon>
    </lineage>
</organism>
<evidence type="ECO:0000313" key="1">
    <source>
        <dbReference type="EMBL" id="CAH2012961.1"/>
    </source>
</evidence>